<reference evidence="3 4" key="1">
    <citation type="submission" date="2024-09" db="EMBL/GenBank/DDBJ databases">
        <title>Chromosome-scale assembly of Riccia fluitans.</title>
        <authorList>
            <person name="Paukszto L."/>
            <person name="Sawicki J."/>
            <person name="Karawczyk K."/>
            <person name="Piernik-Szablinska J."/>
            <person name="Szczecinska M."/>
            <person name="Mazdziarz M."/>
        </authorList>
    </citation>
    <scope>NUCLEOTIDE SEQUENCE [LARGE SCALE GENOMIC DNA]</scope>
    <source>
        <strain evidence="3">Rf_01</strain>
        <tissue evidence="3">Aerial parts of the thallus</tissue>
    </source>
</reference>
<dbReference type="InterPro" id="IPR044992">
    <property type="entry name" value="ChyE-like"/>
</dbReference>
<comment type="caution">
    <text evidence="3">The sequence shown here is derived from an EMBL/GenBank/DDBJ whole genome shotgun (WGS) entry which is preliminary data.</text>
</comment>
<dbReference type="SUPFAM" id="SSF52317">
    <property type="entry name" value="Class I glutamine amidotransferase-like"/>
    <property type="match status" value="1"/>
</dbReference>
<evidence type="ECO:0000256" key="1">
    <source>
        <dbReference type="ARBA" id="ARBA00011083"/>
    </source>
</evidence>
<name>A0ABD1XVS8_9MARC</name>
<keyword evidence="4" id="KW-1185">Reference proteome</keyword>
<dbReference type="InterPro" id="IPR029062">
    <property type="entry name" value="Class_I_gatase-like"/>
</dbReference>
<dbReference type="InterPro" id="IPR017926">
    <property type="entry name" value="GATASE"/>
</dbReference>
<dbReference type="Pfam" id="PF00117">
    <property type="entry name" value="GATase"/>
    <property type="match status" value="1"/>
</dbReference>
<organism evidence="3 4">
    <name type="scientific">Riccia fluitans</name>
    <dbReference type="NCBI Taxonomy" id="41844"/>
    <lineage>
        <taxon>Eukaryota</taxon>
        <taxon>Viridiplantae</taxon>
        <taxon>Streptophyta</taxon>
        <taxon>Embryophyta</taxon>
        <taxon>Marchantiophyta</taxon>
        <taxon>Marchantiopsida</taxon>
        <taxon>Marchantiidae</taxon>
        <taxon>Marchantiales</taxon>
        <taxon>Ricciaceae</taxon>
        <taxon>Riccia</taxon>
    </lineage>
</organism>
<protein>
    <recommendedName>
        <fullName evidence="2">Glutamine amidotransferase domain-containing protein</fullName>
    </recommendedName>
</protein>
<feature type="domain" description="Glutamine amidotransferase" evidence="2">
    <location>
        <begin position="50"/>
        <end position="188"/>
    </location>
</feature>
<proteinExistence type="inferred from homology"/>
<accession>A0ABD1XVS8</accession>
<dbReference type="Gene3D" id="3.40.50.880">
    <property type="match status" value="1"/>
</dbReference>
<dbReference type="PANTHER" id="PTHR42695">
    <property type="entry name" value="GLUTAMINE AMIDOTRANSFERASE YLR126C-RELATED"/>
    <property type="match status" value="1"/>
</dbReference>
<comment type="similarity">
    <text evidence="1">Belongs to the peptidase C26 family.</text>
</comment>
<dbReference type="Proteomes" id="UP001605036">
    <property type="component" value="Unassembled WGS sequence"/>
</dbReference>
<dbReference type="PANTHER" id="PTHR42695:SF5">
    <property type="entry name" value="GLUTAMINE AMIDOTRANSFERASE YLR126C-RELATED"/>
    <property type="match status" value="1"/>
</dbReference>
<dbReference type="AlphaFoldDB" id="A0ABD1XVS8"/>
<evidence type="ECO:0000313" key="4">
    <source>
        <dbReference type="Proteomes" id="UP001605036"/>
    </source>
</evidence>
<dbReference type="PROSITE" id="PS51273">
    <property type="entry name" value="GATASE_TYPE_1"/>
    <property type="match status" value="1"/>
</dbReference>
<sequence length="239" mass="27026">MNKMLLQHEETFEALRADEIVRFRASVEKGKDTWDVYPVVEGIFPSDEDLEKYDGFVLTGSRHDAHANEPWILKLCELLQSLHEKKSRMLGICFGHQVMSRAFGGKTGRAEVGWEIGLRKVQLMDTMFTKPYAVGLPPVIKLYTVHRDQVQELPLGGELLGLSERTGIEMFSIGDHVLAIQGHPEFTEDVVTDLIDSRLASGILKEEEAKMSRESLKEGLPDRDLLQQMCKAFLKSGRL</sequence>
<gene>
    <name evidence="3" type="ORF">R1flu_024750</name>
</gene>
<dbReference type="EMBL" id="JBHFFA010000007">
    <property type="protein sequence ID" value="KAL2613058.1"/>
    <property type="molecule type" value="Genomic_DNA"/>
</dbReference>
<dbReference type="CDD" id="cd01741">
    <property type="entry name" value="GATase1_1"/>
    <property type="match status" value="1"/>
</dbReference>
<evidence type="ECO:0000313" key="3">
    <source>
        <dbReference type="EMBL" id="KAL2613058.1"/>
    </source>
</evidence>
<evidence type="ECO:0000259" key="2">
    <source>
        <dbReference type="Pfam" id="PF00117"/>
    </source>
</evidence>